<sequence length="88" mass="10658">LLFNKFNIEMDKKFIQLTTEPYVTCPPCIDNIERWDFRSTFDENSDVPTSYIRSDPDEWRAKKPFNLENHNRNSTDASFNYSHWTDFR</sequence>
<evidence type="ECO:0000313" key="1">
    <source>
        <dbReference type="EMBL" id="CAG8576639.1"/>
    </source>
</evidence>
<accession>A0ACA9M8E1</accession>
<reference evidence="1" key="1">
    <citation type="submission" date="2021-06" db="EMBL/GenBank/DDBJ databases">
        <authorList>
            <person name="Kallberg Y."/>
            <person name="Tangrot J."/>
            <person name="Rosling A."/>
        </authorList>
    </citation>
    <scope>NUCLEOTIDE SEQUENCE</scope>
    <source>
        <strain evidence="1">IL203A</strain>
    </source>
</reference>
<dbReference type="Proteomes" id="UP000789702">
    <property type="component" value="Unassembled WGS sequence"/>
</dbReference>
<name>A0ACA9M8E1_9GLOM</name>
<keyword evidence="2" id="KW-1185">Reference proteome</keyword>
<evidence type="ECO:0000313" key="2">
    <source>
        <dbReference type="Proteomes" id="UP000789702"/>
    </source>
</evidence>
<proteinExistence type="predicted"/>
<feature type="non-terminal residue" evidence="1">
    <location>
        <position position="1"/>
    </location>
</feature>
<comment type="caution">
    <text evidence="1">The sequence shown here is derived from an EMBL/GenBank/DDBJ whole genome shotgun (WGS) entry which is preliminary data.</text>
</comment>
<dbReference type="EMBL" id="CAJVPU010007781">
    <property type="protein sequence ID" value="CAG8576639.1"/>
    <property type="molecule type" value="Genomic_DNA"/>
</dbReference>
<protein>
    <submittedName>
        <fullName evidence="1">15049_t:CDS:1</fullName>
    </submittedName>
</protein>
<gene>
    <name evidence="1" type="ORF">DHETER_LOCUS6292</name>
</gene>
<organism evidence="1 2">
    <name type="scientific">Dentiscutata heterogama</name>
    <dbReference type="NCBI Taxonomy" id="1316150"/>
    <lineage>
        <taxon>Eukaryota</taxon>
        <taxon>Fungi</taxon>
        <taxon>Fungi incertae sedis</taxon>
        <taxon>Mucoromycota</taxon>
        <taxon>Glomeromycotina</taxon>
        <taxon>Glomeromycetes</taxon>
        <taxon>Diversisporales</taxon>
        <taxon>Gigasporaceae</taxon>
        <taxon>Dentiscutata</taxon>
    </lineage>
</organism>